<dbReference type="InterPro" id="IPR014016">
    <property type="entry name" value="UvrD-like_ATP-bd"/>
</dbReference>
<dbReference type="InterPro" id="IPR027417">
    <property type="entry name" value="P-loop_NTPase"/>
</dbReference>
<dbReference type="EMBL" id="JAGGJA010000021">
    <property type="protein sequence ID" value="MCW9709028.1"/>
    <property type="molecule type" value="Genomic_DNA"/>
</dbReference>
<dbReference type="Proteomes" id="UP001207918">
    <property type="component" value="Unassembled WGS sequence"/>
</dbReference>
<evidence type="ECO:0000256" key="3">
    <source>
        <dbReference type="ARBA" id="ARBA00022806"/>
    </source>
</evidence>
<proteinExistence type="predicted"/>
<keyword evidence="7" id="KW-1185">Reference proteome</keyword>
<protein>
    <submittedName>
        <fullName evidence="6">UvrD-helicase domain-containing protein</fullName>
    </submittedName>
</protein>
<keyword evidence="4" id="KW-0067">ATP-binding</keyword>
<dbReference type="PANTHER" id="PTHR11070:SF67">
    <property type="entry name" value="DNA 3'-5' HELICASE"/>
    <property type="match status" value="1"/>
</dbReference>
<dbReference type="Gene3D" id="3.40.50.300">
    <property type="entry name" value="P-loop containing nucleotide triphosphate hydrolases"/>
    <property type="match status" value="1"/>
</dbReference>
<evidence type="ECO:0000256" key="2">
    <source>
        <dbReference type="ARBA" id="ARBA00022801"/>
    </source>
</evidence>
<evidence type="ECO:0000313" key="7">
    <source>
        <dbReference type="Proteomes" id="UP001207918"/>
    </source>
</evidence>
<dbReference type="PANTHER" id="PTHR11070">
    <property type="entry name" value="UVRD / RECB / PCRA DNA HELICASE FAMILY MEMBER"/>
    <property type="match status" value="1"/>
</dbReference>
<accession>A0ABT3PT41</accession>
<dbReference type="SUPFAM" id="SSF52540">
    <property type="entry name" value="P-loop containing nucleoside triphosphate hydrolases"/>
    <property type="match status" value="1"/>
</dbReference>
<keyword evidence="2" id="KW-0378">Hydrolase</keyword>
<dbReference type="RefSeq" id="WP_265767883.1">
    <property type="nucleotide sequence ID" value="NZ_JAGGJA010000021.1"/>
</dbReference>
<reference evidence="6 7" key="1">
    <citation type="submission" date="2021-03" db="EMBL/GenBank/DDBJ databases">
        <title>Aliifodinibius sp. nov., a new bacterium isolated from saline soil.</title>
        <authorList>
            <person name="Galisteo C."/>
            <person name="De La Haba R."/>
            <person name="Sanchez-Porro C."/>
            <person name="Ventosa A."/>
        </authorList>
    </citation>
    <scope>NUCLEOTIDE SEQUENCE [LARGE SCALE GENOMIC DNA]</scope>
    <source>
        <strain evidence="6 7">1BSP15-2V2</strain>
    </source>
</reference>
<evidence type="ECO:0000256" key="1">
    <source>
        <dbReference type="ARBA" id="ARBA00022741"/>
    </source>
</evidence>
<gene>
    <name evidence="6" type="ORF">J6I44_19365</name>
</gene>
<feature type="domain" description="UvrD-like helicase ATP-binding" evidence="5">
    <location>
        <begin position="139"/>
        <end position="193"/>
    </location>
</feature>
<evidence type="ECO:0000313" key="6">
    <source>
        <dbReference type="EMBL" id="MCW9709028.1"/>
    </source>
</evidence>
<sequence>MSRNKLLIAAAGAGKTTHIVKKALSIEEGNSLITTYTQVNEEEIRKKFIELNGFIPGDITIQTWFSFLIQHGVKPFQSFLFEEKVKGLTFVNKQSGIKYYYKGNPIPFKESKNFKRHYFSKGNKIYSDKLSKFVYKCNLESNGLVIDRISKIYQNIFIDEAQDLAGYDLSFLKQIFSSDSSLTLVGDPRQVTYLTHWEKKYKKYQSGKIADFINDECADKNVEIDRTTLSNSHRNNPEICNFANRLYPDFEPAKSANNEETEHDGIFLVKSKDRFKYLDKYDPIQLRWSSKNKKVLEKYPVLNFGESKGQTYDRVLIYPTKSMLNWIKDPETNLKDQTKAKFYVAITRARFSVGIVCGNNLKELNKNKLVSTFTCE</sequence>
<organism evidence="6 7">
    <name type="scientific">Fodinibius salsisoli</name>
    <dbReference type="NCBI Taxonomy" id="2820877"/>
    <lineage>
        <taxon>Bacteria</taxon>
        <taxon>Pseudomonadati</taxon>
        <taxon>Balneolota</taxon>
        <taxon>Balneolia</taxon>
        <taxon>Balneolales</taxon>
        <taxon>Balneolaceae</taxon>
        <taxon>Fodinibius</taxon>
    </lineage>
</organism>
<dbReference type="Pfam" id="PF00580">
    <property type="entry name" value="UvrD-helicase"/>
    <property type="match status" value="1"/>
</dbReference>
<comment type="caution">
    <text evidence="6">The sequence shown here is derived from an EMBL/GenBank/DDBJ whole genome shotgun (WGS) entry which is preliminary data.</text>
</comment>
<keyword evidence="1" id="KW-0547">Nucleotide-binding</keyword>
<dbReference type="InterPro" id="IPR000212">
    <property type="entry name" value="DNA_helicase_UvrD/REP"/>
</dbReference>
<evidence type="ECO:0000259" key="5">
    <source>
        <dbReference type="Pfam" id="PF00580"/>
    </source>
</evidence>
<keyword evidence="3" id="KW-0347">Helicase</keyword>
<evidence type="ECO:0000256" key="4">
    <source>
        <dbReference type="ARBA" id="ARBA00022840"/>
    </source>
</evidence>
<name>A0ABT3PT41_9BACT</name>